<name>A0A4R6DPP4_9RHOO</name>
<dbReference type="Gene3D" id="1.20.1260.10">
    <property type="match status" value="1"/>
</dbReference>
<dbReference type="InterPro" id="IPR012347">
    <property type="entry name" value="Ferritin-like"/>
</dbReference>
<dbReference type="PIRSF" id="PIRSF018063">
    <property type="entry name" value="Ferrtn_UCP018063"/>
    <property type="match status" value="1"/>
</dbReference>
<dbReference type="GO" id="GO:0008199">
    <property type="term" value="F:ferric iron binding"/>
    <property type="evidence" value="ECO:0007669"/>
    <property type="project" value="InterPro"/>
</dbReference>
<comment type="caution">
    <text evidence="6">The sequence shown here is derived from an EMBL/GenBank/DDBJ whole genome shotgun (WGS) entry which is preliminary data.</text>
</comment>
<gene>
    <name evidence="6" type="ORF">C7389_12344</name>
</gene>
<dbReference type="CDD" id="cd00657">
    <property type="entry name" value="Ferritin_like"/>
    <property type="match status" value="1"/>
</dbReference>
<dbReference type="Pfam" id="PF00210">
    <property type="entry name" value="Ferritin"/>
    <property type="match status" value="1"/>
</dbReference>
<dbReference type="InterPro" id="IPR009078">
    <property type="entry name" value="Ferritin-like_SF"/>
</dbReference>
<dbReference type="GO" id="GO:0020037">
    <property type="term" value="F:heme binding"/>
    <property type="evidence" value="ECO:0007669"/>
    <property type="project" value="TreeGrafter"/>
</dbReference>
<feature type="binding site" evidence="3">
    <location>
        <position position="189"/>
    </location>
    <ligand>
        <name>Fe cation</name>
        <dbReference type="ChEBI" id="CHEBI:24875"/>
    </ligand>
</feature>
<evidence type="ECO:0000259" key="5">
    <source>
        <dbReference type="PROSITE" id="PS50905"/>
    </source>
</evidence>
<feature type="binding site" evidence="3">
    <location>
        <position position="186"/>
    </location>
    <ligand>
        <name>Fe cation</name>
        <dbReference type="ChEBI" id="CHEBI:24875"/>
    </ligand>
</feature>
<keyword evidence="7" id="KW-1185">Reference proteome</keyword>
<dbReference type="SUPFAM" id="SSF47240">
    <property type="entry name" value="Ferritin-like"/>
    <property type="match status" value="1"/>
</dbReference>
<evidence type="ECO:0000256" key="4">
    <source>
        <dbReference type="SAM" id="MobiDB-lite"/>
    </source>
</evidence>
<accession>A0A4R6DPP4</accession>
<sequence length="198" mass="21843">MTPSPKATDFKANQQMPAGAAQQAEESTFLTDVVALRDRARQHIEDGVLTSGYGLDPEVAVNILNAALATELVCVLRYRQHAFVATGINSEPIAAEFLVHSNEELGHADQIAKRIVQLGGSPEMDPARLTGRSHAEYVTCDTLKDMIRENLIAERIAIESYREMIRFFGDRDPTTRHMLVGILATEEEHADELADLLS</sequence>
<reference evidence="6 7" key="1">
    <citation type="submission" date="2019-03" db="EMBL/GenBank/DDBJ databases">
        <title>Genomic Encyclopedia of Type Strains, Phase IV (KMG-IV): sequencing the most valuable type-strain genomes for metagenomic binning, comparative biology and taxonomic classification.</title>
        <authorList>
            <person name="Goeker M."/>
        </authorList>
    </citation>
    <scope>NUCLEOTIDE SEQUENCE [LARGE SCALE GENOMIC DNA]</scope>
    <source>
        <strain evidence="6 7">DSM 12121</strain>
    </source>
</reference>
<organism evidence="6 7">
    <name type="scientific">Azoarcus indigens</name>
    <dbReference type="NCBI Taxonomy" id="29545"/>
    <lineage>
        <taxon>Bacteria</taxon>
        <taxon>Pseudomonadati</taxon>
        <taxon>Pseudomonadota</taxon>
        <taxon>Betaproteobacteria</taxon>
        <taxon>Rhodocyclales</taxon>
        <taxon>Zoogloeaceae</taxon>
        <taxon>Azoarcus</taxon>
    </lineage>
</organism>
<evidence type="ECO:0000256" key="1">
    <source>
        <dbReference type="ARBA" id="ARBA00022434"/>
    </source>
</evidence>
<dbReference type="AlphaFoldDB" id="A0A4R6DPP4"/>
<evidence type="ECO:0000313" key="6">
    <source>
        <dbReference type="EMBL" id="TDN46971.1"/>
    </source>
</evidence>
<dbReference type="GO" id="GO:0004322">
    <property type="term" value="F:ferroxidase activity"/>
    <property type="evidence" value="ECO:0007669"/>
    <property type="project" value="TreeGrafter"/>
</dbReference>
<dbReference type="GO" id="GO:0005829">
    <property type="term" value="C:cytosol"/>
    <property type="evidence" value="ECO:0007669"/>
    <property type="project" value="TreeGrafter"/>
</dbReference>
<feature type="binding site" evidence="3">
    <location>
        <position position="154"/>
    </location>
    <ligand>
        <name>Fe cation</name>
        <dbReference type="ChEBI" id="CHEBI:24875"/>
    </ligand>
</feature>
<keyword evidence="1" id="KW-0409">Iron storage</keyword>
<dbReference type="InterPro" id="IPR014490">
    <property type="entry name" value="Dps-like"/>
</dbReference>
<feature type="binding site" evidence="3">
    <location>
        <position position="107"/>
    </location>
    <ligand>
        <name>Fe cation</name>
        <dbReference type="ChEBI" id="CHEBI:24875"/>
    </ligand>
</feature>
<dbReference type="PROSITE" id="PS50905">
    <property type="entry name" value="FERRITIN_LIKE"/>
    <property type="match status" value="1"/>
</dbReference>
<dbReference type="EMBL" id="SNVV01000023">
    <property type="protein sequence ID" value="TDN46971.1"/>
    <property type="molecule type" value="Genomic_DNA"/>
</dbReference>
<dbReference type="PANTHER" id="PTHR30295:SF1">
    <property type="entry name" value="DNA PROTECTION DURING STARVATION PROTEIN"/>
    <property type="match status" value="1"/>
</dbReference>
<feature type="domain" description="Ferritin-like diiron" evidence="5">
    <location>
        <begin position="54"/>
        <end position="198"/>
    </location>
</feature>
<dbReference type="Proteomes" id="UP000295129">
    <property type="component" value="Unassembled WGS sequence"/>
</dbReference>
<dbReference type="InterPro" id="IPR009040">
    <property type="entry name" value="Ferritin-like_diiron"/>
</dbReference>
<protein>
    <submittedName>
        <fullName evidence="6">Bacterioferritin</fullName>
    </submittedName>
</protein>
<dbReference type="RefSeq" id="WP_246034911.1">
    <property type="nucleotide sequence ID" value="NZ_SNVV01000023.1"/>
</dbReference>
<feature type="binding site" evidence="3">
    <location>
        <position position="71"/>
    </location>
    <ligand>
        <name>Fe cation</name>
        <dbReference type="ChEBI" id="CHEBI:24875"/>
    </ligand>
</feature>
<evidence type="ECO:0000313" key="7">
    <source>
        <dbReference type="Proteomes" id="UP000295129"/>
    </source>
</evidence>
<dbReference type="PANTHER" id="PTHR30295">
    <property type="entry name" value="BACTERIOFERRITIN"/>
    <property type="match status" value="1"/>
</dbReference>
<feature type="compositionally biased region" description="Polar residues" evidence="4">
    <location>
        <begin position="1"/>
        <end position="16"/>
    </location>
</feature>
<dbReference type="GO" id="GO:0006879">
    <property type="term" value="P:intracellular iron ion homeostasis"/>
    <property type="evidence" value="ECO:0007669"/>
    <property type="project" value="UniProtKB-KW"/>
</dbReference>
<dbReference type="InterPro" id="IPR008331">
    <property type="entry name" value="Ferritin_DPS_dom"/>
</dbReference>
<keyword evidence="2 3" id="KW-0408">Iron</keyword>
<evidence type="ECO:0000256" key="3">
    <source>
        <dbReference type="PIRSR" id="PIRSR018063-50"/>
    </source>
</evidence>
<proteinExistence type="predicted"/>
<keyword evidence="3" id="KW-0479">Metal-binding</keyword>
<feature type="region of interest" description="Disordered" evidence="4">
    <location>
        <begin position="1"/>
        <end position="23"/>
    </location>
</feature>
<evidence type="ECO:0000256" key="2">
    <source>
        <dbReference type="ARBA" id="ARBA00023004"/>
    </source>
</evidence>